<gene>
    <name evidence="3" type="ORF">GSTENG00001770001</name>
</gene>
<feature type="region of interest" description="Disordered" evidence="1">
    <location>
        <begin position="1"/>
        <end position="47"/>
    </location>
</feature>
<feature type="compositionally biased region" description="Gly residues" evidence="1">
    <location>
        <begin position="1"/>
        <end position="11"/>
    </location>
</feature>
<feature type="compositionally biased region" description="Basic and acidic residues" evidence="1">
    <location>
        <begin position="17"/>
        <end position="28"/>
    </location>
</feature>
<sequence length="86" mass="9108">GESADSGGGHSSGQSVRDVRDGSEEGQHEALGGGRPNGAEPRGELRAPGALLTRPVIITMHHCAVCDGQQDWLIQLKSHSQPNQWE</sequence>
<dbReference type="OrthoDB" id="5973910at2759"/>
<feature type="non-terminal residue" evidence="3">
    <location>
        <position position="1"/>
    </location>
</feature>
<organism evidence="3">
    <name type="scientific">Tetraodon nigroviridis</name>
    <name type="common">Spotted green pufferfish</name>
    <name type="synonym">Chelonodon nigroviridis</name>
    <dbReference type="NCBI Taxonomy" id="99883"/>
    <lineage>
        <taxon>Eukaryota</taxon>
        <taxon>Metazoa</taxon>
        <taxon>Chordata</taxon>
        <taxon>Craniata</taxon>
        <taxon>Vertebrata</taxon>
        <taxon>Euteleostomi</taxon>
        <taxon>Actinopterygii</taxon>
        <taxon>Neopterygii</taxon>
        <taxon>Teleostei</taxon>
        <taxon>Neoteleostei</taxon>
        <taxon>Acanthomorphata</taxon>
        <taxon>Eupercaria</taxon>
        <taxon>Tetraodontiformes</taxon>
        <taxon>Tetradontoidea</taxon>
        <taxon>Tetraodontidae</taxon>
        <taxon>Tetraodon</taxon>
    </lineage>
</organism>
<evidence type="ECO:0000256" key="1">
    <source>
        <dbReference type="SAM" id="MobiDB-lite"/>
    </source>
</evidence>
<comment type="caution">
    <text evidence="3">The sequence shown here is derived from an EMBL/GenBank/DDBJ whole genome shotgun (WGS) entry which is preliminary data.</text>
</comment>
<dbReference type="Pfam" id="PF00791">
    <property type="entry name" value="ZU5"/>
    <property type="match status" value="1"/>
</dbReference>
<protein>
    <submittedName>
        <fullName evidence="3">(spotted green pufferfish) hypothetical protein</fullName>
    </submittedName>
</protein>
<accession>Q4TF90</accession>
<proteinExistence type="predicted"/>
<reference evidence="3" key="2">
    <citation type="submission" date="2004-02" db="EMBL/GenBank/DDBJ databases">
        <authorList>
            <consortium name="Genoscope"/>
            <consortium name="Whitehead Institute Centre for Genome Research"/>
        </authorList>
    </citation>
    <scope>NUCLEOTIDE SEQUENCE</scope>
</reference>
<evidence type="ECO:0000313" key="3">
    <source>
        <dbReference type="EMBL" id="CAF88442.1"/>
    </source>
</evidence>
<dbReference type="KEGG" id="tng:GSTEN00001770G001"/>
<feature type="non-terminal residue" evidence="3">
    <location>
        <position position="86"/>
    </location>
</feature>
<evidence type="ECO:0000259" key="2">
    <source>
        <dbReference type="Pfam" id="PF00791"/>
    </source>
</evidence>
<reference evidence="3" key="1">
    <citation type="journal article" date="2004" name="Nature">
        <title>Genome duplication in the teleost fish Tetraodon nigroviridis reveals the early vertebrate proto-karyotype.</title>
        <authorList>
            <person name="Jaillon O."/>
            <person name="Aury J.-M."/>
            <person name="Brunet F."/>
            <person name="Petit J.-L."/>
            <person name="Stange-Thomann N."/>
            <person name="Mauceli E."/>
            <person name="Bouneau L."/>
            <person name="Fischer C."/>
            <person name="Ozouf-Costaz C."/>
            <person name="Bernot A."/>
            <person name="Nicaud S."/>
            <person name="Jaffe D."/>
            <person name="Fisher S."/>
            <person name="Lutfalla G."/>
            <person name="Dossat C."/>
            <person name="Segurens B."/>
            <person name="Dasilva C."/>
            <person name="Salanoubat M."/>
            <person name="Levy M."/>
            <person name="Boudet N."/>
            <person name="Castellano S."/>
            <person name="Anthouard V."/>
            <person name="Jubin C."/>
            <person name="Castelli V."/>
            <person name="Katinka M."/>
            <person name="Vacherie B."/>
            <person name="Biemont C."/>
            <person name="Skalli Z."/>
            <person name="Cattolico L."/>
            <person name="Poulain J."/>
            <person name="De Berardinis V."/>
            <person name="Cruaud C."/>
            <person name="Duprat S."/>
            <person name="Brottier P."/>
            <person name="Coutanceau J.-P."/>
            <person name="Gouzy J."/>
            <person name="Parra G."/>
            <person name="Lardier G."/>
            <person name="Chapple C."/>
            <person name="McKernan K.J."/>
            <person name="McEwan P."/>
            <person name="Bosak S."/>
            <person name="Kellis M."/>
            <person name="Volff J.-N."/>
            <person name="Guigo R."/>
            <person name="Zody M.C."/>
            <person name="Mesirov J."/>
            <person name="Lindblad-Toh K."/>
            <person name="Birren B."/>
            <person name="Nusbaum C."/>
            <person name="Kahn D."/>
            <person name="Robinson-Rechavi M."/>
            <person name="Laudet V."/>
            <person name="Schachter V."/>
            <person name="Quetier F."/>
            <person name="Saurin W."/>
            <person name="Scarpelli C."/>
            <person name="Wincker P."/>
            <person name="Lander E.S."/>
            <person name="Weissenbach J."/>
            <person name="Roest Crollius H."/>
        </authorList>
    </citation>
    <scope>NUCLEOTIDE SEQUENCE [LARGE SCALE GENOMIC DNA]</scope>
</reference>
<dbReference type="InterPro" id="IPR000906">
    <property type="entry name" value="ZU5_dom"/>
</dbReference>
<name>Q4TF90_TETNG</name>
<dbReference type="EMBL" id="CAAE01004762">
    <property type="protein sequence ID" value="CAF88442.1"/>
    <property type="molecule type" value="Genomic_DNA"/>
</dbReference>
<feature type="domain" description="ZU5" evidence="2">
    <location>
        <begin position="48"/>
        <end position="78"/>
    </location>
</feature>
<dbReference type="AlphaFoldDB" id="Q4TF90"/>